<keyword evidence="2" id="KW-1185">Reference proteome</keyword>
<name>A0A8X7B772_TRICX</name>
<protein>
    <submittedName>
        <fullName evidence="1">Integrase catalytic domain-containing protein</fullName>
    </submittedName>
</protein>
<dbReference type="InterPro" id="IPR008042">
    <property type="entry name" value="Retrotrans_Pao"/>
</dbReference>
<evidence type="ECO:0000313" key="2">
    <source>
        <dbReference type="Proteomes" id="UP000887159"/>
    </source>
</evidence>
<comment type="caution">
    <text evidence="1">The sequence shown here is derived from an EMBL/GenBank/DDBJ whole genome shotgun (WGS) entry which is preliminary data.</text>
</comment>
<reference evidence="1" key="1">
    <citation type="submission" date="2020-08" db="EMBL/GenBank/DDBJ databases">
        <title>Multicomponent nature underlies the extraordinary mechanical properties of spider dragline silk.</title>
        <authorList>
            <person name="Kono N."/>
            <person name="Nakamura H."/>
            <person name="Mori M."/>
            <person name="Yoshida Y."/>
            <person name="Ohtoshi R."/>
            <person name="Malay A.D."/>
            <person name="Moran D.A.P."/>
            <person name="Tomita M."/>
            <person name="Numata K."/>
            <person name="Arakawa K."/>
        </authorList>
    </citation>
    <scope>NUCLEOTIDE SEQUENCE</scope>
</reference>
<evidence type="ECO:0000313" key="1">
    <source>
        <dbReference type="EMBL" id="GFY22140.1"/>
    </source>
</evidence>
<gene>
    <name evidence="1" type="primary">AVEN_136580_1</name>
    <name evidence="1" type="ORF">TNCV_3297831</name>
</gene>
<dbReference type="AlphaFoldDB" id="A0A8X7B772"/>
<sequence>MLFRKLLRGESIAWPIHRPETSFKDLFLLAFRSARSPQNVNDSTQMHVFVDACKEVYATCIFFRSNTSQGVKVALVRAKARVAPLKQVTIPRLELMVCCIGASEWRHVPGKVNPANLNSQGCSPSHLVESHWWLVESPDTWPITELPDYDTSEILWERKKVRLCNLNLSEEMLPWYASDGGPPFHKDYNSNLYIGPVVVYKQRNFWECLSPHRKG</sequence>
<organism evidence="1 2">
    <name type="scientific">Trichonephila clavipes</name>
    <name type="common">Golden silk orbweaver</name>
    <name type="synonym">Nephila clavipes</name>
    <dbReference type="NCBI Taxonomy" id="2585209"/>
    <lineage>
        <taxon>Eukaryota</taxon>
        <taxon>Metazoa</taxon>
        <taxon>Ecdysozoa</taxon>
        <taxon>Arthropoda</taxon>
        <taxon>Chelicerata</taxon>
        <taxon>Arachnida</taxon>
        <taxon>Araneae</taxon>
        <taxon>Araneomorphae</taxon>
        <taxon>Entelegynae</taxon>
        <taxon>Araneoidea</taxon>
        <taxon>Nephilidae</taxon>
        <taxon>Trichonephila</taxon>
    </lineage>
</organism>
<dbReference type="Proteomes" id="UP000887159">
    <property type="component" value="Unassembled WGS sequence"/>
</dbReference>
<dbReference type="PANTHER" id="PTHR47331">
    <property type="entry name" value="PHD-TYPE DOMAIN-CONTAINING PROTEIN"/>
    <property type="match status" value="1"/>
</dbReference>
<dbReference type="Pfam" id="PF05380">
    <property type="entry name" value="Peptidase_A17"/>
    <property type="match status" value="1"/>
</dbReference>
<dbReference type="EMBL" id="BMAU01021359">
    <property type="protein sequence ID" value="GFY22140.1"/>
    <property type="molecule type" value="Genomic_DNA"/>
</dbReference>
<dbReference type="PANTHER" id="PTHR47331:SF1">
    <property type="entry name" value="GAG-LIKE PROTEIN"/>
    <property type="match status" value="1"/>
</dbReference>
<proteinExistence type="predicted"/>
<accession>A0A8X7B772</accession>